<evidence type="ECO:0000256" key="3">
    <source>
        <dbReference type="ARBA" id="ARBA00022475"/>
    </source>
</evidence>
<keyword evidence="10" id="KW-1185">Reference proteome</keyword>
<dbReference type="EMBL" id="AP014924">
    <property type="protein sequence ID" value="BAS28301.1"/>
    <property type="molecule type" value="Genomic_DNA"/>
</dbReference>
<dbReference type="PANTHER" id="PTHR30465">
    <property type="entry name" value="INNER MEMBRANE ABC TRANSPORTER"/>
    <property type="match status" value="1"/>
</dbReference>
<dbReference type="SUPFAM" id="SSF161098">
    <property type="entry name" value="MetI-like"/>
    <property type="match status" value="1"/>
</dbReference>
<dbReference type="Pfam" id="PF00528">
    <property type="entry name" value="BPD_transp_1"/>
    <property type="match status" value="1"/>
</dbReference>
<dbReference type="PANTHER" id="PTHR30465:SF43">
    <property type="entry name" value="OLIGOPEPTIDE ABC TRANSPORTER, PERMEASE PROTEIN"/>
    <property type="match status" value="1"/>
</dbReference>
<dbReference type="Gene3D" id="1.10.3720.10">
    <property type="entry name" value="MetI-like"/>
    <property type="match status" value="1"/>
</dbReference>
<evidence type="ECO:0000256" key="5">
    <source>
        <dbReference type="ARBA" id="ARBA00022989"/>
    </source>
</evidence>
<accession>A0A0K2SMF9</accession>
<evidence type="ECO:0000313" key="9">
    <source>
        <dbReference type="EMBL" id="BAS28301.1"/>
    </source>
</evidence>
<keyword evidence="2 7" id="KW-0813">Transport</keyword>
<dbReference type="STRING" id="1555112.LIP_2460"/>
<dbReference type="CDD" id="cd06261">
    <property type="entry name" value="TM_PBP2"/>
    <property type="match status" value="1"/>
</dbReference>
<dbReference type="InterPro" id="IPR045621">
    <property type="entry name" value="BPD_transp_1_N"/>
</dbReference>
<feature type="domain" description="ABC transmembrane type-1" evidence="8">
    <location>
        <begin position="97"/>
        <end position="313"/>
    </location>
</feature>
<dbReference type="InterPro" id="IPR000515">
    <property type="entry name" value="MetI-like"/>
</dbReference>
<name>A0A0K2SMF9_LIMPI</name>
<sequence>MKRYVARRLILMLPFMVLISMVSFAVIQAQPGDFGSQYFANPRVSPEMVFQMRAQLGLDKPPWMQYLLWVQGIVTRGDFGYSFAYKRPVADLIWERLGWTVVVAGASILFTWVVALPIGIYSAVHKYSALDYLLTFVGFVGLSIPNFFLALVLMYLMLRAGASSVGGLFSPEMIGAPWGAAKLVDLLEHVWVPVIAIGTSGTAGLLRLMRGNLLDVLGMPYVTTARSKGLSERVVIYKHAVRNAVNPLVSIFGMQLPELLSGTIITSIVLNLPTMGPFFYDALINQDQYLVMTFLMMSALLMLVGNLLADVLLVWVDPTIRYD</sequence>
<proteinExistence type="inferred from homology"/>
<keyword evidence="5 7" id="KW-1133">Transmembrane helix</keyword>
<dbReference type="OrthoDB" id="24153at2"/>
<feature type="transmembrane region" description="Helical" evidence="7">
    <location>
        <begin position="132"/>
        <end position="158"/>
    </location>
</feature>
<evidence type="ECO:0000256" key="1">
    <source>
        <dbReference type="ARBA" id="ARBA00004651"/>
    </source>
</evidence>
<dbReference type="GO" id="GO:0055085">
    <property type="term" value="P:transmembrane transport"/>
    <property type="evidence" value="ECO:0007669"/>
    <property type="project" value="InterPro"/>
</dbReference>
<dbReference type="PROSITE" id="PS50928">
    <property type="entry name" value="ABC_TM1"/>
    <property type="match status" value="1"/>
</dbReference>
<dbReference type="KEGG" id="lpil:LIP_2460"/>
<comment type="subcellular location">
    <subcellularLocation>
        <location evidence="1 7">Cell membrane</location>
        <topology evidence="1 7">Multi-pass membrane protein</topology>
    </subcellularLocation>
</comment>
<keyword evidence="4 7" id="KW-0812">Transmembrane</keyword>
<comment type="similarity">
    <text evidence="7">Belongs to the binding-protein-dependent transport system permease family.</text>
</comment>
<dbReference type="InterPro" id="IPR035906">
    <property type="entry name" value="MetI-like_sf"/>
</dbReference>
<dbReference type="GO" id="GO:0005886">
    <property type="term" value="C:plasma membrane"/>
    <property type="evidence" value="ECO:0007669"/>
    <property type="project" value="UniProtKB-SubCell"/>
</dbReference>
<dbReference type="Pfam" id="PF19300">
    <property type="entry name" value="BPD_transp_1_N"/>
    <property type="match status" value="1"/>
</dbReference>
<organism evidence="9 10">
    <name type="scientific">Limnochorda pilosa</name>
    <dbReference type="NCBI Taxonomy" id="1555112"/>
    <lineage>
        <taxon>Bacteria</taxon>
        <taxon>Bacillati</taxon>
        <taxon>Bacillota</taxon>
        <taxon>Limnochordia</taxon>
        <taxon>Limnochordales</taxon>
        <taxon>Limnochordaceae</taxon>
        <taxon>Limnochorda</taxon>
    </lineage>
</organism>
<feature type="transmembrane region" description="Helical" evidence="7">
    <location>
        <begin position="259"/>
        <end position="280"/>
    </location>
</feature>
<dbReference type="PATRIC" id="fig|1555112.3.peg.2510"/>
<evidence type="ECO:0000256" key="2">
    <source>
        <dbReference type="ARBA" id="ARBA00022448"/>
    </source>
</evidence>
<evidence type="ECO:0000313" key="10">
    <source>
        <dbReference type="Proteomes" id="UP000065807"/>
    </source>
</evidence>
<gene>
    <name evidence="9" type="ORF">LIP_2460</name>
</gene>
<feature type="transmembrane region" description="Helical" evidence="7">
    <location>
        <begin position="66"/>
        <end position="85"/>
    </location>
</feature>
<dbReference type="AlphaFoldDB" id="A0A0K2SMF9"/>
<keyword evidence="3" id="KW-1003">Cell membrane</keyword>
<protein>
    <submittedName>
        <fullName evidence="9">ABC transporter permease</fullName>
    </submittedName>
</protein>
<evidence type="ECO:0000256" key="6">
    <source>
        <dbReference type="ARBA" id="ARBA00023136"/>
    </source>
</evidence>
<dbReference type="RefSeq" id="WP_068138450.1">
    <property type="nucleotide sequence ID" value="NZ_AP014924.1"/>
</dbReference>
<evidence type="ECO:0000256" key="7">
    <source>
        <dbReference type="RuleBase" id="RU363032"/>
    </source>
</evidence>
<feature type="transmembrane region" description="Helical" evidence="7">
    <location>
        <begin position="292"/>
        <end position="316"/>
    </location>
</feature>
<keyword evidence="6 7" id="KW-0472">Membrane</keyword>
<reference evidence="10" key="1">
    <citation type="submission" date="2015-07" db="EMBL/GenBank/DDBJ databases">
        <title>Complete genome sequence and phylogenetic analysis of Limnochorda pilosa.</title>
        <authorList>
            <person name="Watanabe M."/>
            <person name="Kojima H."/>
            <person name="Fukui M."/>
        </authorList>
    </citation>
    <scope>NUCLEOTIDE SEQUENCE [LARGE SCALE GENOMIC DNA]</scope>
    <source>
        <strain evidence="10">HC45</strain>
    </source>
</reference>
<dbReference type="Proteomes" id="UP000065807">
    <property type="component" value="Chromosome"/>
</dbReference>
<feature type="transmembrane region" description="Helical" evidence="7">
    <location>
        <begin position="97"/>
        <end position="120"/>
    </location>
</feature>
<evidence type="ECO:0000256" key="4">
    <source>
        <dbReference type="ARBA" id="ARBA00022692"/>
    </source>
</evidence>
<reference evidence="10" key="2">
    <citation type="journal article" date="2016" name="Int. J. Syst. Evol. Microbiol.">
        <title>Complete genome sequence and cell structure of Limnochorda pilosa, a Gram-negative spore-former within the phylum Firmicutes.</title>
        <authorList>
            <person name="Watanabe M."/>
            <person name="Kojima H."/>
            <person name="Fukui M."/>
        </authorList>
    </citation>
    <scope>NUCLEOTIDE SEQUENCE [LARGE SCALE GENOMIC DNA]</scope>
    <source>
        <strain evidence="10">HC45</strain>
    </source>
</reference>
<evidence type="ECO:0000259" key="8">
    <source>
        <dbReference type="PROSITE" id="PS50928"/>
    </source>
</evidence>